<comment type="caution">
    <text evidence="1">The sequence shown here is derived from an EMBL/GenBank/DDBJ whole genome shotgun (WGS) entry which is preliminary data.</text>
</comment>
<sequence>MSTFRGSGPAAINHLASLFIAFSSVNKFQSFSDAIPLALYGSTATGISEFDTVLGKVSVSSLWETSLFQCAMRRLAAFYKSNDLLVLIFEFILSQTPLTLTTAKALSLTPHLRRSLRDPQLLQDHRHRTRIMQIRLHVPLTQPLIT</sequence>
<dbReference type="Proteomes" id="UP000218690">
    <property type="component" value="Unassembled WGS sequence"/>
</dbReference>
<accession>A0A2A4AET8</accession>
<dbReference type="EMBL" id="NWBP01000025">
    <property type="protein sequence ID" value="PCC82315.1"/>
    <property type="molecule type" value="Genomic_DNA"/>
</dbReference>
<protein>
    <submittedName>
        <fullName evidence="1">Uncharacterized protein</fullName>
    </submittedName>
</protein>
<proteinExistence type="predicted"/>
<name>A0A2A4AET8_9CORY</name>
<evidence type="ECO:0000313" key="1">
    <source>
        <dbReference type="EMBL" id="PCC82315.1"/>
    </source>
</evidence>
<reference evidence="1 2" key="1">
    <citation type="submission" date="2017-09" db="EMBL/GenBank/DDBJ databases">
        <title>Draft Genome Sequence of Corynebacterium accolens AH4003.</title>
        <authorList>
            <person name="Chen Y."/>
            <person name="Oosthuysen W.F."/>
            <person name="Kelley S."/>
            <person name="Horswill A."/>
        </authorList>
    </citation>
    <scope>NUCLEOTIDE SEQUENCE [LARGE SCALE GENOMIC DNA]</scope>
    <source>
        <strain evidence="1 2">AH4003</strain>
    </source>
</reference>
<organism evidence="1 2">
    <name type="scientific">Corynebacterium accolens</name>
    <dbReference type="NCBI Taxonomy" id="38284"/>
    <lineage>
        <taxon>Bacteria</taxon>
        <taxon>Bacillati</taxon>
        <taxon>Actinomycetota</taxon>
        <taxon>Actinomycetes</taxon>
        <taxon>Mycobacteriales</taxon>
        <taxon>Corynebacteriaceae</taxon>
        <taxon>Corynebacterium</taxon>
    </lineage>
</organism>
<evidence type="ECO:0000313" key="2">
    <source>
        <dbReference type="Proteomes" id="UP000218690"/>
    </source>
</evidence>
<dbReference type="AlphaFoldDB" id="A0A2A4AET8"/>
<gene>
    <name evidence="1" type="ORF">COM45_08350</name>
</gene>